<dbReference type="RefSeq" id="WP_224604949.1">
    <property type="nucleotide sequence ID" value="NZ_JAIQXV010000002.1"/>
</dbReference>
<reference evidence="2" key="1">
    <citation type="journal article" date="2019" name="Int. J. Syst. Evol. Microbiol.">
        <title>The Global Catalogue of Microorganisms (GCM) 10K type strain sequencing project: providing services to taxonomists for standard genome sequencing and annotation.</title>
        <authorList>
            <consortium name="The Broad Institute Genomics Platform"/>
            <consortium name="The Broad Institute Genome Sequencing Center for Infectious Disease"/>
            <person name="Wu L."/>
            <person name="Ma J."/>
        </authorList>
    </citation>
    <scope>NUCLEOTIDE SEQUENCE [LARGE SCALE GENOMIC DNA]</scope>
    <source>
        <strain evidence="2">CCUG 63830</strain>
    </source>
</reference>
<comment type="caution">
    <text evidence="1">The sequence shown here is derived from an EMBL/GenBank/DDBJ whole genome shotgun (WGS) entry which is preliminary data.</text>
</comment>
<sequence>MTADVGHSPVVVSDPQAAALLLDARAVRVLGPFMGRALNIQAAAREAALPISTVQYRVRQLLACGLLRRAGLQRRAGRAMPLYEAPRALFVPFDSTPLDSDTVLSEASFQAWQRRLTRSIGAAWVEAAHPRRLGLHLIGTDDGLVSRNVEPEPDPAHPNSFFDHLLSDRAPAVWDSWGALHLTPAQAKALQRDLAGLMHRYHSVQDVGARAHLVRVALAPLVPDEDGP</sequence>
<protein>
    <recommendedName>
        <fullName evidence="3">ArsR family transcriptional regulator</fullName>
    </recommendedName>
</protein>
<gene>
    <name evidence="1" type="ORF">ACFP90_11350</name>
</gene>
<accession>A0ABW1ZM28</accession>
<dbReference type="Proteomes" id="UP001596317">
    <property type="component" value="Unassembled WGS sequence"/>
</dbReference>
<evidence type="ECO:0000313" key="2">
    <source>
        <dbReference type="Proteomes" id="UP001596317"/>
    </source>
</evidence>
<dbReference type="EMBL" id="JBHSWB010000001">
    <property type="protein sequence ID" value="MFC6660880.1"/>
    <property type="molecule type" value="Genomic_DNA"/>
</dbReference>
<proteinExistence type="predicted"/>
<evidence type="ECO:0000313" key="1">
    <source>
        <dbReference type="EMBL" id="MFC6660880.1"/>
    </source>
</evidence>
<name>A0ABW1ZM28_9DEIO</name>
<keyword evidence="2" id="KW-1185">Reference proteome</keyword>
<evidence type="ECO:0008006" key="3">
    <source>
        <dbReference type="Google" id="ProtNLM"/>
    </source>
</evidence>
<organism evidence="1 2">
    <name type="scientific">Deinococcus multiflagellatus</name>
    <dbReference type="NCBI Taxonomy" id="1656887"/>
    <lineage>
        <taxon>Bacteria</taxon>
        <taxon>Thermotogati</taxon>
        <taxon>Deinococcota</taxon>
        <taxon>Deinococci</taxon>
        <taxon>Deinococcales</taxon>
        <taxon>Deinococcaceae</taxon>
        <taxon>Deinococcus</taxon>
    </lineage>
</organism>